<organism evidence="13 14">
    <name type="scientific">Acanthamoeba castellanii (strain ATCC 30010 / Neff)</name>
    <dbReference type="NCBI Taxonomy" id="1257118"/>
    <lineage>
        <taxon>Eukaryota</taxon>
        <taxon>Amoebozoa</taxon>
        <taxon>Discosea</taxon>
        <taxon>Longamoebia</taxon>
        <taxon>Centramoebida</taxon>
        <taxon>Acanthamoebidae</taxon>
        <taxon>Acanthamoeba</taxon>
    </lineage>
</organism>
<evidence type="ECO:0000256" key="8">
    <source>
        <dbReference type="ARBA" id="ARBA00023315"/>
    </source>
</evidence>
<dbReference type="KEGG" id="acan:ACA1_031610"/>
<comment type="similarity">
    <text evidence="2 9">Belongs to the membrane-bound acyltransferase family. Sterol o-acyltransferase subfamily.</text>
</comment>
<dbReference type="RefSeq" id="XP_004337976.1">
    <property type="nucleotide sequence ID" value="XM_004337928.1"/>
</dbReference>
<evidence type="ECO:0000313" key="14">
    <source>
        <dbReference type="Proteomes" id="UP000011083"/>
    </source>
</evidence>
<evidence type="ECO:0000313" key="13">
    <source>
        <dbReference type="EMBL" id="ELR15963.1"/>
    </source>
</evidence>
<keyword evidence="6 12" id="KW-1133">Transmembrane helix</keyword>
<dbReference type="STRING" id="1257118.L8GTN1"/>
<dbReference type="Pfam" id="PF03062">
    <property type="entry name" value="MBOAT"/>
    <property type="match status" value="1"/>
</dbReference>
<dbReference type="GO" id="GO:0008374">
    <property type="term" value="F:O-acyltransferase activity"/>
    <property type="evidence" value="ECO:0007669"/>
    <property type="project" value="InterPro"/>
</dbReference>
<sequence length="478" mass="54592">MKGKETAPRSYRDASSSSSSEDSSHPSSRPSGPSKSRFEPRPSYLDPAVASPLQRSEFRGFFNLVAMMAAFYIISTNVSFFLRHGTLVGLRSLVRLIPLDMLPAWCALGAAPFSAYALEWAWVRWTAARRRQRPAGPPPPLWHTLQTTIFLTTLYLLVVASEWPVVPMGTFLLHMIVLVMKMHSYLVTNAEFALAAAADVKGRKTAKTTGTSVQKEKGETDAATTKEGLVAYPHNVTFWNFFYFLCAPTLVYELNYPRTERVRWGYVTEKCLAAVGVFSVLHIVIDQHITAVLLRAPVMSVVETIAALITPLLFCHIMIFYIMFELILNGIAEVLCFADRRFYDDWWNSTTWDEYARKWNKPVHEWLLRHVYLESINTYKTSRLRATFITFLLSAVLHETVFAVIFRMVRPYLFLLQMGQLPLIYLGRKLKNTRAGNFFFWFGLILGVPLLATVYCREYYYALSLKDNPYIDADIITS</sequence>
<keyword evidence="14" id="KW-1185">Reference proteome</keyword>
<feature type="transmembrane region" description="Helical" evidence="12">
    <location>
        <begin position="154"/>
        <end position="177"/>
    </location>
</feature>
<dbReference type="AlphaFoldDB" id="L8GTN1"/>
<reference evidence="13 14" key="1">
    <citation type="journal article" date="2013" name="Genome Biol.">
        <title>Genome of Acanthamoeba castellanii highlights extensive lateral gene transfer and early evolution of tyrosine kinase signaling.</title>
        <authorList>
            <person name="Clarke M."/>
            <person name="Lohan A.J."/>
            <person name="Liu B."/>
            <person name="Lagkouvardos I."/>
            <person name="Roy S."/>
            <person name="Zafar N."/>
            <person name="Bertelli C."/>
            <person name="Schilde C."/>
            <person name="Kianianmomeni A."/>
            <person name="Burglin T.R."/>
            <person name="Frech C."/>
            <person name="Turcotte B."/>
            <person name="Kopec K.O."/>
            <person name="Synnott J.M."/>
            <person name="Choo C."/>
            <person name="Paponov I."/>
            <person name="Finkler A."/>
            <person name="Soon Heng Tan C."/>
            <person name="Hutchins A.P."/>
            <person name="Weinmeier T."/>
            <person name="Rattei T."/>
            <person name="Chu J.S."/>
            <person name="Gimenez G."/>
            <person name="Irimia M."/>
            <person name="Rigden D.J."/>
            <person name="Fitzpatrick D.A."/>
            <person name="Lorenzo-Morales J."/>
            <person name="Bateman A."/>
            <person name="Chiu C.H."/>
            <person name="Tang P."/>
            <person name="Hegemann P."/>
            <person name="Fromm H."/>
            <person name="Raoult D."/>
            <person name="Greub G."/>
            <person name="Miranda-Saavedra D."/>
            <person name="Chen N."/>
            <person name="Nash P."/>
            <person name="Ginger M.L."/>
            <person name="Horn M."/>
            <person name="Schaap P."/>
            <person name="Caler L."/>
            <person name="Loftus B."/>
        </authorList>
    </citation>
    <scope>NUCLEOTIDE SEQUENCE [LARGE SCALE GENOMIC DNA]</scope>
    <source>
        <strain evidence="13 14">Neff</strain>
    </source>
</reference>
<feature type="transmembrane region" description="Helical" evidence="12">
    <location>
        <begin position="102"/>
        <end position="123"/>
    </location>
</feature>
<dbReference type="OMA" id="LMCTLYL"/>
<feature type="compositionally biased region" description="Low complexity" evidence="11">
    <location>
        <begin position="13"/>
        <end position="35"/>
    </location>
</feature>
<keyword evidence="3 9" id="KW-0808">Transferase</keyword>
<protein>
    <recommendedName>
        <fullName evidence="9">O-acyltransferase</fullName>
    </recommendedName>
</protein>
<keyword evidence="7 9" id="KW-0472">Membrane</keyword>
<evidence type="ECO:0000256" key="6">
    <source>
        <dbReference type="ARBA" id="ARBA00022989"/>
    </source>
</evidence>
<feature type="transmembrane region" description="Helical" evidence="12">
    <location>
        <begin position="438"/>
        <end position="456"/>
    </location>
</feature>
<evidence type="ECO:0000256" key="5">
    <source>
        <dbReference type="ARBA" id="ARBA00022824"/>
    </source>
</evidence>
<keyword evidence="8 9" id="KW-0012">Acyltransferase</keyword>
<accession>L8GTN1</accession>
<comment type="subcellular location">
    <subcellularLocation>
        <location evidence="1 9">Endoplasmic reticulum membrane</location>
        <topology evidence="1 9">Multi-pass membrane protein</topology>
    </subcellularLocation>
</comment>
<feature type="compositionally biased region" description="Basic and acidic residues" evidence="11">
    <location>
        <begin position="1"/>
        <end position="12"/>
    </location>
</feature>
<evidence type="ECO:0000256" key="12">
    <source>
        <dbReference type="SAM" id="Phobius"/>
    </source>
</evidence>
<feature type="region of interest" description="Disordered" evidence="11">
    <location>
        <begin position="1"/>
        <end position="40"/>
    </location>
</feature>
<evidence type="ECO:0000256" key="7">
    <source>
        <dbReference type="ARBA" id="ARBA00023136"/>
    </source>
</evidence>
<dbReference type="Proteomes" id="UP000011083">
    <property type="component" value="Unassembled WGS sequence"/>
</dbReference>
<feature type="transmembrane region" description="Helical" evidence="12">
    <location>
        <begin position="266"/>
        <end position="285"/>
    </location>
</feature>
<dbReference type="InterPro" id="IPR014371">
    <property type="entry name" value="Oat_ACAT_DAG_ARE"/>
</dbReference>
<evidence type="ECO:0000256" key="2">
    <source>
        <dbReference type="ARBA" id="ARBA00009010"/>
    </source>
</evidence>
<feature type="transmembrane region" description="Helical" evidence="12">
    <location>
        <begin position="236"/>
        <end position="254"/>
    </location>
</feature>
<evidence type="ECO:0000256" key="9">
    <source>
        <dbReference type="PIRNR" id="PIRNR000439"/>
    </source>
</evidence>
<dbReference type="GO" id="GO:0005789">
    <property type="term" value="C:endoplasmic reticulum membrane"/>
    <property type="evidence" value="ECO:0007669"/>
    <property type="project" value="UniProtKB-SubCell"/>
</dbReference>
<dbReference type="OrthoDB" id="10039049at2759"/>
<feature type="active site" evidence="10">
    <location>
        <position position="398"/>
    </location>
</feature>
<dbReference type="VEuPathDB" id="AmoebaDB:ACA1_031610"/>
<dbReference type="EMBL" id="KB008014">
    <property type="protein sequence ID" value="ELR15963.1"/>
    <property type="molecule type" value="Genomic_DNA"/>
</dbReference>
<keyword evidence="4 12" id="KW-0812">Transmembrane</keyword>
<proteinExistence type="inferred from homology"/>
<dbReference type="PANTHER" id="PTHR10408">
    <property type="entry name" value="STEROL O-ACYLTRANSFERASE"/>
    <property type="match status" value="1"/>
</dbReference>
<feature type="transmembrane region" description="Helical" evidence="12">
    <location>
        <begin position="388"/>
        <end position="409"/>
    </location>
</feature>
<dbReference type="PANTHER" id="PTHR10408:SF9">
    <property type="entry name" value="STEROL O-ACYLTRANSFERASE 2-RELATED"/>
    <property type="match status" value="1"/>
</dbReference>
<dbReference type="GeneID" id="14916627"/>
<evidence type="ECO:0000256" key="1">
    <source>
        <dbReference type="ARBA" id="ARBA00004477"/>
    </source>
</evidence>
<dbReference type="InterPro" id="IPR004299">
    <property type="entry name" value="MBOAT_fam"/>
</dbReference>
<feature type="transmembrane region" description="Helical" evidence="12">
    <location>
        <begin position="61"/>
        <end position="82"/>
    </location>
</feature>
<name>L8GTN1_ACACF</name>
<keyword evidence="5 9" id="KW-0256">Endoplasmic reticulum</keyword>
<evidence type="ECO:0000256" key="10">
    <source>
        <dbReference type="PIRSR" id="PIRSR000439-1"/>
    </source>
</evidence>
<gene>
    <name evidence="13" type="ORF">ACA1_031610</name>
</gene>
<evidence type="ECO:0000256" key="11">
    <source>
        <dbReference type="SAM" id="MobiDB-lite"/>
    </source>
</evidence>
<feature type="transmembrane region" description="Helical" evidence="12">
    <location>
        <begin position="305"/>
        <end position="324"/>
    </location>
</feature>
<evidence type="ECO:0000256" key="4">
    <source>
        <dbReference type="ARBA" id="ARBA00022692"/>
    </source>
</evidence>
<evidence type="ECO:0000256" key="3">
    <source>
        <dbReference type="ARBA" id="ARBA00022679"/>
    </source>
</evidence>
<dbReference type="PIRSF" id="PIRSF000439">
    <property type="entry name" value="Oat_ACAT_DAG_ARE"/>
    <property type="match status" value="1"/>
</dbReference>